<dbReference type="InterPro" id="IPR013155">
    <property type="entry name" value="M/V/L/I-tRNA-synth_anticd-bd"/>
</dbReference>
<dbReference type="Gene3D" id="3.90.740.10">
    <property type="entry name" value="Valyl/Leucyl/Isoleucyl-tRNA synthetase, editing domain"/>
    <property type="match status" value="1"/>
</dbReference>
<keyword evidence="6 9" id="KW-0648">Protein biosynthesis</keyword>
<keyword evidence="5 9" id="KW-0067">ATP-binding</keyword>
<dbReference type="InterPro" id="IPR014729">
    <property type="entry name" value="Rossmann-like_a/b/a_fold"/>
</dbReference>
<dbReference type="NCBIfam" id="TIGR00392">
    <property type="entry name" value="ileS"/>
    <property type="match status" value="1"/>
</dbReference>
<dbReference type="InterPro" id="IPR009080">
    <property type="entry name" value="tRNAsynth_Ia_anticodon-bd"/>
</dbReference>
<evidence type="ECO:0000256" key="1">
    <source>
        <dbReference type="ARBA" id="ARBA00005594"/>
    </source>
</evidence>
<dbReference type="Pfam" id="PF08264">
    <property type="entry name" value="Anticodon_1"/>
    <property type="match status" value="1"/>
</dbReference>
<gene>
    <name evidence="12" type="primary">ISM1</name>
    <name evidence="12" type="ORF">PMZ80_004745</name>
</gene>
<evidence type="ECO:0000256" key="2">
    <source>
        <dbReference type="ARBA" id="ARBA00013165"/>
    </source>
</evidence>
<dbReference type="EC" id="6.1.1.5" evidence="2"/>
<dbReference type="GO" id="GO:0004822">
    <property type="term" value="F:isoleucine-tRNA ligase activity"/>
    <property type="evidence" value="ECO:0007669"/>
    <property type="project" value="UniProtKB-EC"/>
</dbReference>
<dbReference type="GeneID" id="89998194"/>
<evidence type="ECO:0000259" key="11">
    <source>
        <dbReference type="Pfam" id="PF08264"/>
    </source>
</evidence>
<dbReference type="Gene3D" id="1.10.730.20">
    <property type="match status" value="1"/>
</dbReference>
<dbReference type="InterPro" id="IPR002301">
    <property type="entry name" value="Ile-tRNA-ligase"/>
</dbReference>
<dbReference type="InterPro" id="IPR033708">
    <property type="entry name" value="Anticodon_Ile_BEm"/>
</dbReference>
<dbReference type="Gene3D" id="3.40.50.620">
    <property type="entry name" value="HUPs"/>
    <property type="match status" value="2"/>
</dbReference>
<keyword evidence="3 9" id="KW-0436">Ligase</keyword>
<dbReference type="Gene3D" id="1.10.10.830">
    <property type="entry name" value="Ile-tRNA synthetase CP2 domain-like"/>
    <property type="match status" value="1"/>
</dbReference>
<keyword evidence="4 9" id="KW-0547">Nucleotide-binding</keyword>
<keyword evidence="7 9" id="KW-0030">Aminoacyl-tRNA synthetase</keyword>
<sequence>MNEALKAIKSTLRLPSSKFPPRPPPEALARYVSRQDDLYAEQLRQRPAESHETFTLHDGPPYANGELHVGHALNKITKDIICRTNLAGGKRINYVPGWDCHGLPIELKAFEKHGWERGSGVDPVKIRGAARGFAAKAVEKQMKGFRSWGIMADWDNHWKTMDRDFELRQLAVFKAMAEHGLIVRRHKPVYWSPSSQTALAEAEVERDEHTSTAALVKFRIPAVIGGSVEPVHAVIWTTTPWTLPANQAIAIHRDLKYLLVRSAKHGNLIVAHTRLAYLNEQLDEEAKVLKVLKSEDLLECTYSGLSQFGEEALNRPIIHAEFVTADEGTGLVHCAPGHGGDDFEALQHYIKSGRVVIKTPVNDKGEFTDAASPAQPALLAGKFIFKEGNKAVLDLLRSENALITSYDFKHKYPIDWRTKQPIMIRATAQWFADISRIKEDVVKSLENVTFRPESGKSRLKSFVENRSEWCISRQRAWGVPIPAIYHKETNEAVLTAQSIDHIIGVIKERGIDRWWSDAPNDPAWVAPGLPAGDYVRGKDTMDVWFDSGTSWSLMSELNNRPSQNQALADVYLEGSDQHRGWFQSSVLTNIAYQKATNPTALAHAPFKQLVTHGFTLDGEGKKMSKSIGNVVNPDQIVTGLAPQSAKASKKGRVLHPLGPDALRLWAATGDWTTDVVISEKVVTNVHKSLDKYRVTMKVLLGMLSDCDPRSLVPADEVPLDGSYLDRIAIYQLYVVVLKVREAMQNYEFHKALAAINEWLARDVSAFYLESIKDQIYCGKANDLDRIACQRVLYHIFCQFQHMLAPITPLLIEETYDFTPEAIKQKAGHPLKRVWNPLPNEWDDTRSNNDINWIMVVNSAVKAAQEEARAEKLMGQSLACDVVIELNHDHSLLFFEPAFWSQLMVVSDVRVTVNGVLQNEDFARFINDAETEEERQIVRAACAMQFQNSINGQKHTWTKCREVEYPDREYPEIMACVFVTSPAKEKCARCWRYLAEKSGREDFPPVCERCEEVLTGPLEPGVWTTLRARFDDCGGA</sequence>
<evidence type="ECO:0000256" key="4">
    <source>
        <dbReference type="ARBA" id="ARBA00022741"/>
    </source>
</evidence>
<evidence type="ECO:0000256" key="3">
    <source>
        <dbReference type="ARBA" id="ARBA00022598"/>
    </source>
</evidence>
<dbReference type="InterPro" id="IPR009008">
    <property type="entry name" value="Val/Leu/Ile-tRNA-synth_edit"/>
</dbReference>
<dbReference type="InterPro" id="IPR002300">
    <property type="entry name" value="aa-tRNA-synth_Ia"/>
</dbReference>
<dbReference type="PRINTS" id="PR00984">
    <property type="entry name" value="TRNASYNTHILE"/>
</dbReference>
<keyword evidence="13" id="KW-1185">Reference proteome</keyword>
<proteinExistence type="inferred from homology"/>
<comment type="similarity">
    <text evidence="1 9">Belongs to the class-I aminoacyl-tRNA synthetase family.</text>
</comment>
<dbReference type="SUPFAM" id="SSF50677">
    <property type="entry name" value="ValRS/IleRS/LeuRS editing domain"/>
    <property type="match status" value="1"/>
</dbReference>
<dbReference type="InterPro" id="IPR050081">
    <property type="entry name" value="Ile-tRNA_ligase"/>
</dbReference>
<reference evidence="12 13" key="1">
    <citation type="journal article" date="2023" name="Res Sq">
        <title>Genomic and morphological characterization of Knufia obscura isolated from the Mars 2020 spacecraft assembly facility.</title>
        <authorList>
            <person name="Chander A.M."/>
            <person name="Teixeira M.M."/>
            <person name="Singh N.K."/>
            <person name="Williams M.P."/>
            <person name="Parker C.W."/>
            <person name="Leo P."/>
            <person name="Stajich J.E."/>
            <person name="Torok T."/>
            <person name="Tighe S."/>
            <person name="Mason C.E."/>
            <person name="Venkateswaran K."/>
        </authorList>
    </citation>
    <scope>NUCLEOTIDE SEQUENCE [LARGE SCALE GENOMIC DNA]</scope>
    <source>
        <strain evidence="12 13">CCFEE 5817</strain>
    </source>
</reference>
<dbReference type="PANTHER" id="PTHR42765:SF1">
    <property type="entry name" value="ISOLEUCINE--TRNA LIGASE, MITOCHONDRIAL"/>
    <property type="match status" value="1"/>
</dbReference>
<dbReference type="Pfam" id="PF00133">
    <property type="entry name" value="tRNA-synt_1"/>
    <property type="match status" value="1"/>
</dbReference>
<feature type="domain" description="Methionyl/Valyl/Leucyl/Isoleucyl-tRNA synthetase anticodon-binding" evidence="11">
    <location>
        <begin position="725"/>
        <end position="882"/>
    </location>
</feature>
<evidence type="ECO:0000256" key="9">
    <source>
        <dbReference type="RuleBase" id="RU363035"/>
    </source>
</evidence>
<dbReference type="RefSeq" id="XP_064731826.1">
    <property type="nucleotide sequence ID" value="XM_064873168.1"/>
</dbReference>
<accession>A0ABR0RT07</accession>
<feature type="domain" description="Aminoacyl-tRNA synthetase class Ia" evidence="10">
    <location>
        <begin position="36"/>
        <end position="677"/>
    </location>
</feature>
<comment type="caution">
    <text evidence="12">The sequence shown here is derived from an EMBL/GenBank/DDBJ whole genome shotgun (WGS) entry which is preliminary data.</text>
</comment>
<name>A0ABR0RT07_9EURO</name>
<dbReference type="PANTHER" id="PTHR42765">
    <property type="entry name" value="SOLEUCYL-TRNA SYNTHETASE"/>
    <property type="match status" value="1"/>
</dbReference>
<evidence type="ECO:0000313" key="12">
    <source>
        <dbReference type="EMBL" id="KAK5943736.1"/>
    </source>
</evidence>
<evidence type="ECO:0000256" key="6">
    <source>
        <dbReference type="ARBA" id="ARBA00022917"/>
    </source>
</evidence>
<dbReference type="EMBL" id="JAVHJV010000004">
    <property type="protein sequence ID" value="KAK5943736.1"/>
    <property type="molecule type" value="Genomic_DNA"/>
</dbReference>
<evidence type="ECO:0000313" key="13">
    <source>
        <dbReference type="Proteomes" id="UP001334248"/>
    </source>
</evidence>
<organism evidence="12 13">
    <name type="scientific">Knufia obscura</name>
    <dbReference type="NCBI Taxonomy" id="1635080"/>
    <lineage>
        <taxon>Eukaryota</taxon>
        <taxon>Fungi</taxon>
        <taxon>Dikarya</taxon>
        <taxon>Ascomycota</taxon>
        <taxon>Pezizomycotina</taxon>
        <taxon>Eurotiomycetes</taxon>
        <taxon>Chaetothyriomycetidae</taxon>
        <taxon>Chaetothyriales</taxon>
        <taxon>Trichomeriaceae</taxon>
        <taxon>Knufia</taxon>
    </lineage>
</organism>
<evidence type="ECO:0000256" key="8">
    <source>
        <dbReference type="ARBA" id="ARBA00032665"/>
    </source>
</evidence>
<evidence type="ECO:0000256" key="7">
    <source>
        <dbReference type="ARBA" id="ARBA00023146"/>
    </source>
</evidence>
<evidence type="ECO:0000256" key="5">
    <source>
        <dbReference type="ARBA" id="ARBA00022840"/>
    </source>
</evidence>
<dbReference type="Proteomes" id="UP001334248">
    <property type="component" value="Unassembled WGS sequence"/>
</dbReference>
<protein>
    <recommendedName>
        <fullName evidence="2">isoleucine--tRNA ligase</fullName>
        <ecNumber evidence="2">6.1.1.5</ecNumber>
    </recommendedName>
    <alternativeName>
        <fullName evidence="8">Isoleucyl-tRNA synthetase</fullName>
    </alternativeName>
</protein>
<dbReference type="SUPFAM" id="SSF52374">
    <property type="entry name" value="Nucleotidylyl transferase"/>
    <property type="match status" value="1"/>
</dbReference>
<dbReference type="CDD" id="cd07960">
    <property type="entry name" value="Anticodon_Ia_Ile_BEm"/>
    <property type="match status" value="1"/>
</dbReference>
<dbReference type="InterPro" id="IPR001412">
    <property type="entry name" value="aa-tRNA-synth_I_CS"/>
</dbReference>
<dbReference type="SUPFAM" id="SSF47323">
    <property type="entry name" value="Anticodon-binding domain of a subclass of class I aminoacyl-tRNA synthetases"/>
    <property type="match status" value="1"/>
</dbReference>
<evidence type="ECO:0000259" key="10">
    <source>
        <dbReference type="Pfam" id="PF00133"/>
    </source>
</evidence>
<dbReference type="PROSITE" id="PS00178">
    <property type="entry name" value="AA_TRNA_LIGASE_I"/>
    <property type="match status" value="1"/>
</dbReference>